<evidence type="ECO:0000313" key="2">
    <source>
        <dbReference type="Proteomes" id="UP000447434"/>
    </source>
</evidence>
<dbReference type="Proteomes" id="UP000447434">
    <property type="component" value="Chromosome 2"/>
</dbReference>
<name>A0A6A4R1A2_LUPAL</name>
<gene>
    <name evidence="1" type="ORF">Lalb_Chr02g0150681</name>
</gene>
<evidence type="ECO:0000313" key="1">
    <source>
        <dbReference type="EMBL" id="KAE9619206.1"/>
    </source>
</evidence>
<protein>
    <submittedName>
        <fullName evidence="1">Uncharacterized protein</fullName>
    </submittedName>
</protein>
<dbReference type="AlphaFoldDB" id="A0A6A4R1A2"/>
<comment type="caution">
    <text evidence="1">The sequence shown here is derived from an EMBL/GenBank/DDBJ whole genome shotgun (WGS) entry which is preliminary data.</text>
</comment>
<dbReference type="EMBL" id="WOCE01000002">
    <property type="protein sequence ID" value="KAE9619206.1"/>
    <property type="molecule type" value="Genomic_DNA"/>
</dbReference>
<sequence>MMRPHLGLIKPQHNRIRMHHTVSMSKIFFYLQNNSHCNNGRNHNNLNCKGNLKECFLLRSGKYKT</sequence>
<proteinExistence type="predicted"/>
<organism evidence="1 2">
    <name type="scientific">Lupinus albus</name>
    <name type="common">White lupine</name>
    <name type="synonym">Lupinus termis</name>
    <dbReference type="NCBI Taxonomy" id="3870"/>
    <lineage>
        <taxon>Eukaryota</taxon>
        <taxon>Viridiplantae</taxon>
        <taxon>Streptophyta</taxon>
        <taxon>Embryophyta</taxon>
        <taxon>Tracheophyta</taxon>
        <taxon>Spermatophyta</taxon>
        <taxon>Magnoliopsida</taxon>
        <taxon>eudicotyledons</taxon>
        <taxon>Gunneridae</taxon>
        <taxon>Pentapetalae</taxon>
        <taxon>rosids</taxon>
        <taxon>fabids</taxon>
        <taxon>Fabales</taxon>
        <taxon>Fabaceae</taxon>
        <taxon>Papilionoideae</taxon>
        <taxon>50 kb inversion clade</taxon>
        <taxon>genistoids sensu lato</taxon>
        <taxon>core genistoids</taxon>
        <taxon>Genisteae</taxon>
        <taxon>Lupinus</taxon>
    </lineage>
</organism>
<keyword evidence="2" id="KW-1185">Reference proteome</keyword>
<accession>A0A6A4R1A2</accession>
<reference evidence="2" key="1">
    <citation type="journal article" date="2020" name="Nat. Commun.">
        <title>Genome sequence of the cluster root forming white lupin.</title>
        <authorList>
            <person name="Hufnagel B."/>
            <person name="Marques A."/>
            <person name="Soriano A."/>
            <person name="Marques L."/>
            <person name="Divol F."/>
            <person name="Doumas P."/>
            <person name="Sallet E."/>
            <person name="Mancinotti D."/>
            <person name="Carrere S."/>
            <person name="Marande W."/>
            <person name="Arribat S."/>
            <person name="Keller J."/>
            <person name="Huneau C."/>
            <person name="Blein T."/>
            <person name="Aime D."/>
            <person name="Laguerre M."/>
            <person name="Taylor J."/>
            <person name="Schubert V."/>
            <person name="Nelson M."/>
            <person name="Geu-Flores F."/>
            <person name="Crespi M."/>
            <person name="Gallardo-Guerrero K."/>
            <person name="Delaux P.-M."/>
            <person name="Salse J."/>
            <person name="Berges H."/>
            <person name="Guyot R."/>
            <person name="Gouzy J."/>
            <person name="Peret B."/>
        </authorList>
    </citation>
    <scope>NUCLEOTIDE SEQUENCE [LARGE SCALE GENOMIC DNA]</scope>
    <source>
        <strain evidence="2">cv. Amiga</strain>
    </source>
</reference>